<comment type="caution">
    <text evidence="8">The sequence shown here is derived from an EMBL/GenBank/DDBJ whole genome shotgun (WGS) entry which is preliminary data.</text>
</comment>
<dbReference type="InterPro" id="IPR020846">
    <property type="entry name" value="MFS_dom"/>
</dbReference>
<dbReference type="VEuPathDB" id="FungiDB:M747DRAFT_101570"/>
<reference evidence="9" key="1">
    <citation type="journal article" date="2016" name="Genome Announc.">
        <title>Draft genome sequence of Aspergillus niger strain An76.</title>
        <authorList>
            <person name="Gong W."/>
            <person name="Cheng Z."/>
            <person name="Zhang H."/>
            <person name="Liu L."/>
            <person name="Gao P."/>
            <person name="Wang L."/>
        </authorList>
    </citation>
    <scope>NUCLEOTIDE SEQUENCE [LARGE SCALE GENOMIC DNA]</scope>
    <source>
        <strain evidence="9">An76</strain>
    </source>
</reference>
<organism evidence="8 9">
    <name type="scientific">Aspergillus niger</name>
    <dbReference type="NCBI Taxonomy" id="5061"/>
    <lineage>
        <taxon>Eukaryota</taxon>
        <taxon>Fungi</taxon>
        <taxon>Dikarya</taxon>
        <taxon>Ascomycota</taxon>
        <taxon>Pezizomycotina</taxon>
        <taxon>Eurotiomycetes</taxon>
        <taxon>Eurotiomycetidae</taxon>
        <taxon>Eurotiales</taxon>
        <taxon>Aspergillaceae</taxon>
        <taxon>Aspergillus</taxon>
        <taxon>Aspergillus subgen. Circumdati</taxon>
    </lineage>
</organism>
<evidence type="ECO:0000256" key="5">
    <source>
        <dbReference type="SAM" id="MobiDB-lite"/>
    </source>
</evidence>
<keyword evidence="2 6" id="KW-0812">Transmembrane</keyword>
<feature type="compositionally biased region" description="Polar residues" evidence="5">
    <location>
        <begin position="15"/>
        <end position="30"/>
    </location>
</feature>
<dbReference type="PANTHER" id="PTHR23502:SF158">
    <property type="entry name" value="MULTIDRUG TRANSPORTER, PUTATIVE (AFU_ORTHOLOGUE AFUA_3G01890)-RELATED"/>
    <property type="match status" value="1"/>
</dbReference>
<dbReference type="GO" id="GO:0022857">
    <property type="term" value="F:transmembrane transporter activity"/>
    <property type="evidence" value="ECO:0007669"/>
    <property type="project" value="InterPro"/>
</dbReference>
<dbReference type="InterPro" id="IPR011701">
    <property type="entry name" value="MFS"/>
</dbReference>
<feature type="transmembrane region" description="Helical" evidence="6">
    <location>
        <begin position="407"/>
        <end position="428"/>
    </location>
</feature>
<dbReference type="OrthoDB" id="446368at2759"/>
<sequence>MSPKSEVAIGVSHGGTEQSHAHNGQGTSTDPFIVEFNRDDPENPMNWSASRKWFIAFIVTSSVFAVTFTSSAYSDSSDEIIKDFNISTEVFSVGISLFILGFAVGPAVWAPLLPSPIIYLPCINISSDIRSELYGRKIFWIISHIGMVAFIGGTAGSRNITTLLVLRFFSGTFGGSPLVNAGGAIADIFPPVQRGLAMIVYSFAPLLGPLVGPIISGFVSENVGWRWVQGMCCIFVGVIGIIGTIFVPETYGPVLLLRKAKRLSKSTGKVHVSILERGQGKKKPSEVFQRALIRPWVLLMHEPIVTVASIYIALCYGTTYMFMGVMPIVYNEDRGWSEGIGGLAFLGLAIGEILGLVYAGYDYHRRYMKLYNTGKATPESRLPTAIVGSIALPIGIFGFAWTNFPSIHWSASIILSAPFGFGCILTSLSITNYLVDSYTIYAATALAALAIVRSTGGAVFPLFTNQMYHNLGIHWASCVPGFLTVACIPFPIVMYRYGEVLRMKCKYTFEAADLMRRMQKQQGFGQVESGERVDEEESA</sequence>
<dbReference type="SUPFAM" id="SSF103473">
    <property type="entry name" value="MFS general substrate transporter"/>
    <property type="match status" value="1"/>
</dbReference>
<evidence type="ECO:0000256" key="3">
    <source>
        <dbReference type="ARBA" id="ARBA00022989"/>
    </source>
</evidence>
<feature type="transmembrane region" description="Helical" evidence="6">
    <location>
        <begin position="196"/>
        <end position="215"/>
    </location>
</feature>
<evidence type="ECO:0000259" key="7">
    <source>
        <dbReference type="PROSITE" id="PS50850"/>
    </source>
</evidence>
<dbReference type="EMBL" id="BCMY01000010">
    <property type="protein sequence ID" value="GAQ43695.1"/>
    <property type="molecule type" value="Genomic_DNA"/>
</dbReference>
<feature type="transmembrane region" description="Helical" evidence="6">
    <location>
        <begin position="227"/>
        <end position="257"/>
    </location>
</feature>
<dbReference type="Pfam" id="PF07690">
    <property type="entry name" value="MFS_1"/>
    <property type="match status" value="1"/>
</dbReference>
<feature type="transmembrane region" description="Helical" evidence="6">
    <location>
        <begin position="382"/>
        <end position="401"/>
    </location>
</feature>
<evidence type="ECO:0000256" key="6">
    <source>
        <dbReference type="SAM" id="Phobius"/>
    </source>
</evidence>
<evidence type="ECO:0000313" key="8">
    <source>
        <dbReference type="EMBL" id="GAQ43695.1"/>
    </source>
</evidence>
<dbReference type="GO" id="GO:0005886">
    <property type="term" value="C:plasma membrane"/>
    <property type="evidence" value="ECO:0007669"/>
    <property type="project" value="TreeGrafter"/>
</dbReference>
<feature type="transmembrane region" description="Helical" evidence="6">
    <location>
        <begin position="472"/>
        <end position="494"/>
    </location>
</feature>
<evidence type="ECO:0000256" key="4">
    <source>
        <dbReference type="ARBA" id="ARBA00023136"/>
    </source>
</evidence>
<feature type="region of interest" description="Disordered" evidence="5">
    <location>
        <begin position="1"/>
        <end position="35"/>
    </location>
</feature>
<dbReference type="FunFam" id="1.20.1250.20:FF:000011">
    <property type="entry name" value="MFS multidrug transporter, putative"/>
    <property type="match status" value="1"/>
</dbReference>
<dbReference type="OMA" id="AMPIVYN"/>
<dbReference type="InterPro" id="IPR036259">
    <property type="entry name" value="MFS_trans_sf"/>
</dbReference>
<evidence type="ECO:0000256" key="2">
    <source>
        <dbReference type="ARBA" id="ARBA00022692"/>
    </source>
</evidence>
<dbReference type="PANTHER" id="PTHR23502">
    <property type="entry name" value="MAJOR FACILITATOR SUPERFAMILY"/>
    <property type="match status" value="1"/>
</dbReference>
<dbReference type="VEuPathDB" id="FungiDB:ASPNIDRAFT2_1129498"/>
<feature type="transmembrane region" description="Helical" evidence="6">
    <location>
        <begin position="440"/>
        <end position="460"/>
    </location>
</feature>
<feature type="transmembrane region" description="Helical" evidence="6">
    <location>
        <begin position="342"/>
        <end position="361"/>
    </location>
</feature>
<gene>
    <name evidence="8" type="ORF">ABL_06356</name>
</gene>
<feature type="transmembrane region" description="Helical" evidence="6">
    <location>
        <begin position="168"/>
        <end position="189"/>
    </location>
</feature>
<dbReference type="PROSITE" id="PS50850">
    <property type="entry name" value="MFS"/>
    <property type="match status" value="1"/>
</dbReference>
<dbReference type="CDD" id="cd17323">
    <property type="entry name" value="MFS_Tpo1_MDR_like"/>
    <property type="match status" value="1"/>
</dbReference>
<dbReference type="VEuPathDB" id="FungiDB:An08g06980"/>
<feature type="transmembrane region" description="Helical" evidence="6">
    <location>
        <begin position="304"/>
        <end position="330"/>
    </location>
</feature>
<dbReference type="Gene3D" id="1.20.1250.20">
    <property type="entry name" value="MFS general substrate transporter like domains"/>
    <property type="match status" value="1"/>
</dbReference>
<feature type="transmembrane region" description="Helical" evidence="6">
    <location>
        <begin position="53"/>
        <end position="73"/>
    </location>
</feature>
<proteinExistence type="predicted"/>
<evidence type="ECO:0000313" key="9">
    <source>
        <dbReference type="Proteomes" id="UP000068243"/>
    </source>
</evidence>
<feature type="transmembrane region" description="Helical" evidence="6">
    <location>
        <begin position="93"/>
        <end position="117"/>
    </location>
</feature>
<name>A0A100IM03_ASPNG</name>
<keyword evidence="3 6" id="KW-1133">Transmembrane helix</keyword>
<dbReference type="AlphaFoldDB" id="A0A100IM03"/>
<feature type="transmembrane region" description="Helical" evidence="6">
    <location>
        <begin position="138"/>
        <end position="156"/>
    </location>
</feature>
<evidence type="ECO:0000256" key="1">
    <source>
        <dbReference type="ARBA" id="ARBA00004141"/>
    </source>
</evidence>
<dbReference type="Proteomes" id="UP000068243">
    <property type="component" value="Unassembled WGS sequence"/>
</dbReference>
<dbReference type="VEuPathDB" id="FungiDB:ATCC64974_101010"/>
<accession>A0A100IM03</accession>
<protein>
    <submittedName>
        <fullName evidence="8">MFS transporter</fullName>
    </submittedName>
</protein>
<comment type="subcellular location">
    <subcellularLocation>
        <location evidence="1">Membrane</location>
        <topology evidence="1">Multi-pass membrane protein</topology>
    </subcellularLocation>
</comment>
<feature type="domain" description="Major facilitator superfamily (MFS) profile" evidence="7">
    <location>
        <begin position="55"/>
        <end position="504"/>
    </location>
</feature>
<keyword evidence="4 6" id="KW-0472">Membrane</keyword>